<sequence length="230" mass="23781">MRVWVARPEPGASRTGAALAGLGHAALVAPVLAVHPVEGPLPEGEFDGIVLTSANAVKALEPRLKGVPVFAVGARTAERAARAGFGPIIEGPGDGAGLAAVVAQRLPPGARLIHVAGAERKPEPAASLDRAGFHLVTHIAYRAEALPRLPGEIEHALADGTLEAALHYSNRSARIAASLCDSAGLRGAFRALEHYCLSADIARTLEEADIRVHFVAAEPRETALLGGLAR</sequence>
<dbReference type="InterPro" id="IPR036108">
    <property type="entry name" value="4pyrrol_syn_uPrphyn_synt_sf"/>
</dbReference>
<reference evidence="3" key="1">
    <citation type="journal article" date="2019" name="Int. J. Syst. Evol. Microbiol.">
        <title>The Global Catalogue of Microorganisms (GCM) 10K type strain sequencing project: providing services to taxonomists for standard genome sequencing and annotation.</title>
        <authorList>
            <consortium name="The Broad Institute Genomics Platform"/>
            <consortium name="The Broad Institute Genome Sequencing Center for Infectious Disease"/>
            <person name="Wu L."/>
            <person name="Ma J."/>
        </authorList>
    </citation>
    <scope>NUCLEOTIDE SEQUENCE [LARGE SCALE GENOMIC DNA]</scope>
    <source>
        <strain evidence="3">CCUG 48316</strain>
    </source>
</reference>
<dbReference type="Gene3D" id="3.40.50.10090">
    <property type="match status" value="2"/>
</dbReference>
<protein>
    <submittedName>
        <fullName evidence="2">Uroporphyrinogen-III synthase</fullName>
        <ecNumber evidence="2">4.2.1.75</ecNumber>
    </submittedName>
</protein>
<dbReference type="SUPFAM" id="SSF69618">
    <property type="entry name" value="HemD-like"/>
    <property type="match status" value="1"/>
</dbReference>
<name>A0ABW2BND0_9HYPH</name>
<proteinExistence type="predicted"/>
<evidence type="ECO:0000259" key="1">
    <source>
        <dbReference type="Pfam" id="PF02602"/>
    </source>
</evidence>
<organism evidence="2 3">
    <name type="scientific">Methylobacterium komagatae</name>
    <dbReference type="NCBI Taxonomy" id="374425"/>
    <lineage>
        <taxon>Bacteria</taxon>
        <taxon>Pseudomonadati</taxon>
        <taxon>Pseudomonadota</taxon>
        <taxon>Alphaproteobacteria</taxon>
        <taxon>Hyphomicrobiales</taxon>
        <taxon>Methylobacteriaceae</taxon>
        <taxon>Methylobacterium</taxon>
    </lineage>
</organism>
<dbReference type="EMBL" id="JBHSWN010000001">
    <property type="protein sequence ID" value="MFC6791367.1"/>
    <property type="molecule type" value="Genomic_DNA"/>
</dbReference>
<gene>
    <name evidence="2" type="ORF">ACFQE0_18135</name>
</gene>
<keyword evidence="3" id="KW-1185">Reference proteome</keyword>
<feature type="domain" description="Tetrapyrrole biosynthesis uroporphyrinogen III synthase" evidence="1">
    <location>
        <begin position="15"/>
        <end position="225"/>
    </location>
</feature>
<dbReference type="RefSeq" id="WP_378972170.1">
    <property type="nucleotide sequence ID" value="NZ_JBHSWN010000001.1"/>
</dbReference>
<evidence type="ECO:0000313" key="2">
    <source>
        <dbReference type="EMBL" id="MFC6791367.1"/>
    </source>
</evidence>
<dbReference type="InterPro" id="IPR003754">
    <property type="entry name" value="4pyrrol_synth_uPrphyn_synth"/>
</dbReference>
<evidence type="ECO:0000313" key="3">
    <source>
        <dbReference type="Proteomes" id="UP001596292"/>
    </source>
</evidence>
<keyword evidence="2" id="KW-0456">Lyase</keyword>
<dbReference type="CDD" id="cd06578">
    <property type="entry name" value="HemD"/>
    <property type="match status" value="1"/>
</dbReference>
<dbReference type="GO" id="GO:0004852">
    <property type="term" value="F:uroporphyrinogen-III synthase activity"/>
    <property type="evidence" value="ECO:0007669"/>
    <property type="project" value="UniProtKB-EC"/>
</dbReference>
<dbReference type="Pfam" id="PF02602">
    <property type="entry name" value="HEM4"/>
    <property type="match status" value="1"/>
</dbReference>
<accession>A0ABW2BND0</accession>
<dbReference type="Proteomes" id="UP001596292">
    <property type="component" value="Unassembled WGS sequence"/>
</dbReference>
<comment type="caution">
    <text evidence="2">The sequence shown here is derived from an EMBL/GenBank/DDBJ whole genome shotgun (WGS) entry which is preliminary data.</text>
</comment>
<dbReference type="EC" id="4.2.1.75" evidence="2"/>